<keyword evidence="4" id="KW-1185">Reference proteome</keyword>
<keyword evidence="2" id="KW-0456">Lyase</keyword>
<dbReference type="InParanoid" id="A0A1B7N957"/>
<dbReference type="InterPro" id="IPR024652">
    <property type="entry name" value="Trichodiene_synth"/>
</dbReference>
<accession>A0A1B7N957</accession>
<dbReference type="Gene3D" id="1.10.600.10">
    <property type="entry name" value="Farnesyl Diphosphate Synthase"/>
    <property type="match status" value="1"/>
</dbReference>
<dbReference type="AlphaFoldDB" id="A0A1B7N957"/>
<dbReference type="GO" id="GO:0016838">
    <property type="term" value="F:carbon-oxygen lyase activity, acting on phosphates"/>
    <property type="evidence" value="ECO:0007669"/>
    <property type="project" value="InterPro"/>
</dbReference>
<proteinExistence type="inferred from homology"/>
<dbReference type="OrthoDB" id="2998174at2759"/>
<evidence type="ECO:0000256" key="1">
    <source>
        <dbReference type="ARBA" id="ARBA00007946"/>
    </source>
</evidence>
<comment type="similarity">
    <text evidence="1">Belongs to the trichodiene synthase family.</text>
</comment>
<dbReference type="EMBL" id="KV448182">
    <property type="protein sequence ID" value="OAX41393.1"/>
    <property type="molecule type" value="Genomic_DNA"/>
</dbReference>
<dbReference type="Pfam" id="PF06330">
    <property type="entry name" value="TRI5"/>
    <property type="match status" value="1"/>
</dbReference>
<dbReference type="InterPro" id="IPR008949">
    <property type="entry name" value="Isoprenoid_synthase_dom_sf"/>
</dbReference>
<protein>
    <submittedName>
        <fullName evidence="3">Terpenoid synthase</fullName>
    </submittedName>
</protein>
<reference evidence="3 4" key="1">
    <citation type="submission" date="2016-06" db="EMBL/GenBank/DDBJ databases">
        <title>Comparative genomics of the ectomycorrhizal sister species Rhizopogon vinicolor and Rhizopogon vesiculosus (Basidiomycota: Boletales) reveals a divergence of the mating type B locus.</title>
        <authorList>
            <consortium name="DOE Joint Genome Institute"/>
            <person name="Mujic A.B."/>
            <person name="Kuo A."/>
            <person name="Tritt A."/>
            <person name="Lipzen A."/>
            <person name="Chen C."/>
            <person name="Johnson J."/>
            <person name="Sharma A."/>
            <person name="Barry K."/>
            <person name="Grigoriev I.V."/>
            <person name="Spatafora J.W."/>
        </authorList>
    </citation>
    <scope>NUCLEOTIDE SEQUENCE [LARGE SCALE GENOMIC DNA]</scope>
    <source>
        <strain evidence="3 4">AM-OR11-026</strain>
    </source>
</reference>
<evidence type="ECO:0000313" key="3">
    <source>
        <dbReference type="EMBL" id="OAX41393.1"/>
    </source>
</evidence>
<sequence>MTTTDNLSTTPLDDNVLESIRQAIADFLQRCGAQHGGFMFDEAWYTECYQEAITRGIPMDGKYSIRSFMAVGVAITVNTYAHIPDHATRVWVCLLFALIFGVDDDLDGGQDMDHMNRFNERFVNRQPQGNPALEALDKLLREAPRYYSSFVSNLITTSVLDYVSSIIVDHKTKNMQISTQTPSYPEYWRIMSGLPSVFVLFIFPSTLPVEDYIQSMPDLAIITGYVNDVLSFYKEEIAGDTANYVSLRAASRAITKLDALHEVIDQTVHAHHNILESLKLHTEAYEAYVSFFHGYIRFHASPRYKLEELLSERSSCNDA</sequence>
<dbReference type="SUPFAM" id="SSF48576">
    <property type="entry name" value="Terpenoid synthases"/>
    <property type="match status" value="1"/>
</dbReference>
<evidence type="ECO:0000313" key="4">
    <source>
        <dbReference type="Proteomes" id="UP000092154"/>
    </source>
</evidence>
<dbReference type="Proteomes" id="UP000092154">
    <property type="component" value="Unassembled WGS sequence"/>
</dbReference>
<dbReference type="SFLD" id="SFLDG01021">
    <property type="entry name" value="Trichodiene_Synthase_Like"/>
    <property type="match status" value="1"/>
</dbReference>
<dbReference type="STRING" id="1314800.A0A1B7N957"/>
<evidence type="ECO:0000256" key="2">
    <source>
        <dbReference type="ARBA" id="ARBA00023239"/>
    </source>
</evidence>
<dbReference type="SFLD" id="SFLDS00005">
    <property type="entry name" value="Isoprenoid_Synthase_Type_I"/>
    <property type="match status" value="1"/>
</dbReference>
<organism evidence="3 4">
    <name type="scientific">Rhizopogon vinicolor AM-OR11-026</name>
    <dbReference type="NCBI Taxonomy" id="1314800"/>
    <lineage>
        <taxon>Eukaryota</taxon>
        <taxon>Fungi</taxon>
        <taxon>Dikarya</taxon>
        <taxon>Basidiomycota</taxon>
        <taxon>Agaricomycotina</taxon>
        <taxon>Agaricomycetes</taxon>
        <taxon>Agaricomycetidae</taxon>
        <taxon>Boletales</taxon>
        <taxon>Suillineae</taxon>
        <taxon>Rhizopogonaceae</taxon>
        <taxon>Rhizopogon</taxon>
    </lineage>
</organism>
<gene>
    <name evidence="3" type="ORF">K503DRAFT_712740</name>
</gene>
<name>A0A1B7N957_9AGAM</name>